<keyword evidence="3" id="KW-1185">Reference proteome</keyword>
<dbReference type="RefSeq" id="XP_033421001.1">
    <property type="nucleotide sequence ID" value="XM_033576337.1"/>
</dbReference>
<organism evidence="2 3">
    <name type="scientific">Aspergillus tanneri</name>
    <dbReference type="NCBI Taxonomy" id="1220188"/>
    <lineage>
        <taxon>Eukaryota</taxon>
        <taxon>Fungi</taxon>
        <taxon>Dikarya</taxon>
        <taxon>Ascomycota</taxon>
        <taxon>Pezizomycotina</taxon>
        <taxon>Eurotiomycetes</taxon>
        <taxon>Eurotiomycetidae</taxon>
        <taxon>Eurotiales</taxon>
        <taxon>Aspergillaceae</taxon>
        <taxon>Aspergillus</taxon>
        <taxon>Aspergillus subgen. Circumdati</taxon>
    </lineage>
</organism>
<gene>
    <name evidence="1" type="ORF">ATNIH1004_011775</name>
    <name evidence="2" type="ORF">EYZ11_006829</name>
</gene>
<comment type="caution">
    <text evidence="2">The sequence shown here is derived from an EMBL/GenBank/DDBJ whole genome shotgun (WGS) entry which is preliminary data.</text>
</comment>
<dbReference type="Proteomes" id="UP000308092">
    <property type="component" value="Unassembled WGS sequence"/>
</dbReference>
<reference evidence="1 4" key="2">
    <citation type="submission" date="2019-08" db="EMBL/GenBank/DDBJ databases">
        <title>The genome sequence of a newly discovered highly antifungal drug resistant Aspergillus species, Aspergillus tanneri NIH 1004.</title>
        <authorList>
            <person name="Mounaud S."/>
            <person name="Singh I."/>
            <person name="Joardar V."/>
            <person name="Pakala S."/>
            <person name="Pakala S."/>
            <person name="Venepally P."/>
            <person name="Chung J.K."/>
            <person name="Losada L."/>
            <person name="Nierman W.C."/>
        </authorList>
    </citation>
    <scope>NUCLEOTIDE SEQUENCE [LARGE SCALE GENOMIC DNA]</scope>
    <source>
        <strain evidence="1 4">NIH1004</strain>
    </source>
</reference>
<dbReference type="GeneID" id="54334476"/>
<dbReference type="EMBL" id="QUQM01000009">
    <property type="protein sequence ID" value="KAA8641639.1"/>
    <property type="molecule type" value="Genomic_DNA"/>
</dbReference>
<protein>
    <submittedName>
        <fullName evidence="2">Uncharacterized protein</fullName>
    </submittedName>
</protein>
<proteinExistence type="predicted"/>
<name>A0A4S3JEZ3_9EURO</name>
<dbReference type="Proteomes" id="UP000324241">
    <property type="component" value="Unassembled WGS sequence"/>
</dbReference>
<dbReference type="OrthoDB" id="5421247at2759"/>
<evidence type="ECO:0000313" key="4">
    <source>
        <dbReference type="Proteomes" id="UP000324241"/>
    </source>
</evidence>
<dbReference type="VEuPathDB" id="FungiDB:EYZ11_006829"/>
<evidence type="ECO:0000313" key="1">
    <source>
        <dbReference type="EMBL" id="KAA8641639.1"/>
    </source>
</evidence>
<dbReference type="EMBL" id="SOSA01000250">
    <property type="protein sequence ID" value="THC93685.1"/>
    <property type="molecule type" value="Genomic_DNA"/>
</dbReference>
<accession>A0A4S3JEZ3</accession>
<dbReference type="AlphaFoldDB" id="A0A4S3JEZ3"/>
<dbReference type="STRING" id="1220188.A0A4S3JEZ3"/>
<evidence type="ECO:0000313" key="2">
    <source>
        <dbReference type="EMBL" id="THC93685.1"/>
    </source>
</evidence>
<evidence type="ECO:0000313" key="3">
    <source>
        <dbReference type="Proteomes" id="UP000308092"/>
    </source>
</evidence>
<sequence>MSAPSFAELEEAASAVIRILKSLPDFANAKIAVIGGLSLWKYLRGYRTTEVEFYDVDFLITVQGAPKVVKDKLLAMSSSPFQQQAQLFFYKGPNGKLIQIDITPDWQSPYLPSAATSVLAIQPGSLPYISEIDLLVFKINCCGLRPTPAKKVRDAADAASLADDLSSKGSIVLSPTQKAAVLQGLDDVAQFSGREKTWWKTKLALS</sequence>
<reference evidence="2 3" key="1">
    <citation type="submission" date="2019-03" db="EMBL/GenBank/DDBJ databases">
        <title>The genome sequence of a newly discovered highly antifungal drug resistant Aspergillus species, Aspergillus tanneri NIH 1004.</title>
        <authorList>
            <person name="Mounaud S."/>
            <person name="Singh I."/>
            <person name="Joardar V."/>
            <person name="Pakala S."/>
            <person name="Pakala S."/>
            <person name="Venepally P."/>
            <person name="Hoover J."/>
            <person name="Nierman W."/>
            <person name="Chung J."/>
            <person name="Losada L."/>
        </authorList>
    </citation>
    <scope>NUCLEOTIDE SEQUENCE [LARGE SCALE GENOMIC DNA]</scope>
    <source>
        <strain evidence="2 3">NIH1004</strain>
    </source>
</reference>